<feature type="chain" id="PRO_5009310484" evidence="1">
    <location>
        <begin position="23"/>
        <end position="54"/>
    </location>
</feature>
<dbReference type="Proteomes" id="UP000095283">
    <property type="component" value="Unplaced"/>
</dbReference>
<reference evidence="3" key="1">
    <citation type="submission" date="2016-11" db="UniProtKB">
        <authorList>
            <consortium name="WormBaseParasite"/>
        </authorList>
    </citation>
    <scope>IDENTIFICATION</scope>
</reference>
<accession>A0A1I7W8C7</accession>
<evidence type="ECO:0000313" key="3">
    <source>
        <dbReference type="WBParaSite" id="Hba_00899"/>
    </source>
</evidence>
<evidence type="ECO:0000313" key="2">
    <source>
        <dbReference type="Proteomes" id="UP000095283"/>
    </source>
</evidence>
<name>A0A1I7W8C7_HETBA</name>
<organism evidence="2 3">
    <name type="scientific">Heterorhabditis bacteriophora</name>
    <name type="common">Entomopathogenic nematode worm</name>
    <dbReference type="NCBI Taxonomy" id="37862"/>
    <lineage>
        <taxon>Eukaryota</taxon>
        <taxon>Metazoa</taxon>
        <taxon>Ecdysozoa</taxon>
        <taxon>Nematoda</taxon>
        <taxon>Chromadorea</taxon>
        <taxon>Rhabditida</taxon>
        <taxon>Rhabditina</taxon>
        <taxon>Rhabditomorpha</taxon>
        <taxon>Strongyloidea</taxon>
        <taxon>Heterorhabditidae</taxon>
        <taxon>Heterorhabditis</taxon>
    </lineage>
</organism>
<evidence type="ECO:0000256" key="1">
    <source>
        <dbReference type="SAM" id="SignalP"/>
    </source>
</evidence>
<feature type="signal peptide" evidence="1">
    <location>
        <begin position="1"/>
        <end position="22"/>
    </location>
</feature>
<dbReference type="WBParaSite" id="Hba_00899">
    <property type="protein sequence ID" value="Hba_00899"/>
    <property type="gene ID" value="Hba_00899"/>
</dbReference>
<keyword evidence="2" id="KW-1185">Reference proteome</keyword>
<sequence length="54" mass="6696">MIAHFVFMPFFCSLWLRWSIRALKISSLNFIVFHKNYHFYANFSRNYHFPSFSK</sequence>
<protein>
    <submittedName>
        <fullName evidence="3">Uncharacterized protein</fullName>
    </submittedName>
</protein>
<dbReference type="AlphaFoldDB" id="A0A1I7W8C7"/>
<keyword evidence="1" id="KW-0732">Signal</keyword>
<proteinExistence type="predicted"/>